<dbReference type="SUPFAM" id="SSF52540">
    <property type="entry name" value="P-loop containing nucleoside triphosphate hydrolases"/>
    <property type="match status" value="1"/>
</dbReference>
<feature type="transmembrane region" description="Helical" evidence="7">
    <location>
        <begin position="60"/>
        <end position="81"/>
    </location>
</feature>
<keyword evidence="5 7" id="KW-1133">Transmembrane helix</keyword>
<name>A0A6N4THI1_9FIRM</name>
<feature type="transmembrane region" description="Helical" evidence="7">
    <location>
        <begin position="131"/>
        <end position="152"/>
    </location>
</feature>
<keyword evidence="6 7" id="KW-0472">Membrane</keyword>
<evidence type="ECO:0000313" key="11">
    <source>
        <dbReference type="Proteomes" id="UP000464754"/>
    </source>
</evidence>
<feature type="transmembrane region" description="Helical" evidence="7">
    <location>
        <begin position="246"/>
        <end position="267"/>
    </location>
</feature>
<dbReference type="InterPro" id="IPR003593">
    <property type="entry name" value="AAA+_ATPase"/>
</dbReference>
<evidence type="ECO:0000256" key="1">
    <source>
        <dbReference type="ARBA" id="ARBA00004651"/>
    </source>
</evidence>
<evidence type="ECO:0000256" key="5">
    <source>
        <dbReference type="ARBA" id="ARBA00022989"/>
    </source>
</evidence>
<dbReference type="EMBL" id="AP019695">
    <property type="protein sequence ID" value="BBK22666.1"/>
    <property type="molecule type" value="Genomic_DNA"/>
</dbReference>
<dbReference type="InterPro" id="IPR027417">
    <property type="entry name" value="P-loop_NTPase"/>
</dbReference>
<feature type="domain" description="ABC transporter" evidence="8">
    <location>
        <begin position="332"/>
        <end position="543"/>
    </location>
</feature>
<evidence type="ECO:0000256" key="7">
    <source>
        <dbReference type="SAM" id="Phobius"/>
    </source>
</evidence>
<evidence type="ECO:0000259" key="8">
    <source>
        <dbReference type="PROSITE" id="PS50893"/>
    </source>
</evidence>
<dbReference type="Gene3D" id="1.20.1560.10">
    <property type="entry name" value="ABC transporter type 1, transmembrane domain"/>
    <property type="match status" value="1"/>
</dbReference>
<dbReference type="KEGG" id="aarg:Aargi30884_15690"/>
<dbReference type="SUPFAM" id="SSF90123">
    <property type="entry name" value="ABC transporter transmembrane region"/>
    <property type="match status" value="1"/>
</dbReference>
<dbReference type="GO" id="GO:0140359">
    <property type="term" value="F:ABC-type transporter activity"/>
    <property type="evidence" value="ECO:0007669"/>
    <property type="project" value="InterPro"/>
</dbReference>
<dbReference type="PROSITE" id="PS50893">
    <property type="entry name" value="ABC_TRANSPORTER_2"/>
    <property type="match status" value="1"/>
</dbReference>
<reference evidence="11" key="1">
    <citation type="submission" date="2019-05" db="EMBL/GenBank/DDBJ databases">
        <title>Complete genome sequencing of Absiella argi strain JCM 30884.</title>
        <authorList>
            <person name="Sakamoto M."/>
            <person name="Murakami T."/>
            <person name="Mori H."/>
        </authorList>
    </citation>
    <scope>NUCLEOTIDE SEQUENCE [LARGE SCALE GENOMIC DNA]</scope>
    <source>
        <strain evidence="11">JCM 30884</strain>
    </source>
</reference>
<dbReference type="SMART" id="SM00382">
    <property type="entry name" value="AAA"/>
    <property type="match status" value="1"/>
</dbReference>
<dbReference type="Proteomes" id="UP000464754">
    <property type="component" value="Chromosome"/>
</dbReference>
<evidence type="ECO:0000259" key="9">
    <source>
        <dbReference type="PROSITE" id="PS50929"/>
    </source>
</evidence>
<dbReference type="GO" id="GO:0005886">
    <property type="term" value="C:plasma membrane"/>
    <property type="evidence" value="ECO:0007669"/>
    <property type="project" value="UniProtKB-SubCell"/>
</dbReference>
<gene>
    <name evidence="10" type="ORF">Aargi30884_15690</name>
</gene>
<dbReference type="PROSITE" id="PS00211">
    <property type="entry name" value="ABC_TRANSPORTER_1"/>
    <property type="match status" value="1"/>
</dbReference>
<feature type="transmembrane region" description="Helical" evidence="7">
    <location>
        <begin position="158"/>
        <end position="177"/>
    </location>
</feature>
<dbReference type="PANTHER" id="PTHR24221:SF654">
    <property type="entry name" value="ATP-BINDING CASSETTE SUB-FAMILY B MEMBER 6"/>
    <property type="match status" value="1"/>
</dbReference>
<dbReference type="GO" id="GO:0034040">
    <property type="term" value="F:ATPase-coupled lipid transmembrane transporter activity"/>
    <property type="evidence" value="ECO:0007669"/>
    <property type="project" value="TreeGrafter"/>
</dbReference>
<dbReference type="AlphaFoldDB" id="A0A6N4THI1"/>
<evidence type="ECO:0000256" key="2">
    <source>
        <dbReference type="ARBA" id="ARBA00022692"/>
    </source>
</evidence>
<comment type="subcellular location">
    <subcellularLocation>
        <location evidence="1">Cell membrane</location>
        <topology evidence="1">Multi-pass membrane protein</topology>
    </subcellularLocation>
</comment>
<evidence type="ECO:0000256" key="3">
    <source>
        <dbReference type="ARBA" id="ARBA00022741"/>
    </source>
</evidence>
<dbReference type="Pfam" id="PF00005">
    <property type="entry name" value="ABC_tran"/>
    <property type="match status" value="1"/>
</dbReference>
<dbReference type="GO" id="GO:0005524">
    <property type="term" value="F:ATP binding"/>
    <property type="evidence" value="ECO:0007669"/>
    <property type="project" value="UniProtKB-KW"/>
</dbReference>
<dbReference type="InterPro" id="IPR039421">
    <property type="entry name" value="Type_1_exporter"/>
</dbReference>
<dbReference type="Pfam" id="PF00664">
    <property type="entry name" value="ABC_membrane"/>
    <property type="match status" value="1"/>
</dbReference>
<feature type="transmembrane region" description="Helical" evidence="7">
    <location>
        <begin position="20"/>
        <end position="40"/>
    </location>
</feature>
<keyword evidence="11" id="KW-1185">Reference proteome</keyword>
<keyword evidence="2 7" id="KW-0812">Transmembrane</keyword>
<dbReference type="GO" id="GO:0016887">
    <property type="term" value="F:ATP hydrolysis activity"/>
    <property type="evidence" value="ECO:0007669"/>
    <property type="project" value="InterPro"/>
</dbReference>
<dbReference type="InterPro" id="IPR011527">
    <property type="entry name" value="ABC1_TM_dom"/>
</dbReference>
<dbReference type="PROSITE" id="PS50929">
    <property type="entry name" value="ABC_TM1F"/>
    <property type="match status" value="1"/>
</dbReference>
<dbReference type="InterPro" id="IPR003439">
    <property type="entry name" value="ABC_transporter-like_ATP-bd"/>
</dbReference>
<evidence type="ECO:0000313" key="10">
    <source>
        <dbReference type="EMBL" id="BBK22666.1"/>
    </source>
</evidence>
<dbReference type="InterPro" id="IPR036640">
    <property type="entry name" value="ABC1_TM_sf"/>
</dbReference>
<accession>A0A6N4THI1</accession>
<feature type="domain" description="ABC transmembrane type-1" evidence="9">
    <location>
        <begin position="24"/>
        <end position="297"/>
    </location>
</feature>
<proteinExistence type="predicted"/>
<evidence type="ECO:0000256" key="6">
    <source>
        <dbReference type="ARBA" id="ARBA00023136"/>
    </source>
</evidence>
<dbReference type="Gene3D" id="3.40.50.300">
    <property type="entry name" value="P-loop containing nucleotide triphosphate hydrolases"/>
    <property type="match status" value="1"/>
</dbReference>
<sequence>MLNNYKQLKIMLKDIKKYQIYTSISLVFYTGILYALIIQIQRFIDRLTVNNVKSITIDELITILALLIILSIATFLSQYLFNRLPIKAKNIFIGKIYKETLKKSNLFFDKHGESKIYSLISNDAVTFSQMISVNPVVIAYQSITLLLCVILIICTQWILALIILFFVSCCFIFTAFLSKKIAKYNNQVFSEKEEMTKQILDGLENHRVIEILKKNILFSDKFNGFLLNKLQKVELKQAGFNSQYMTIYMLLTVVLPFLSVVLGLYFVSINIMTIGQVLTIYTLTSQLQEPIRQIAAVRTNRDSVMKLSERLSIFLDNDHMPNKKKIDELKSLDFENVSFSYEDLTILNNVNMSIYPSSNHILIEGESGCGKSTLFNLMMNFNSVLGGHIKVNNLDIEKIDMNSYYKDVLYVEQKPVIFKDSLYNNITLYDDFSQEMINEVIDVCQLSDFYLINKDTIIDLKSISGGQAQRISIARILLRKPKLLLLDEPTSALDEKTSINLSSALNTYCNKYKIKLIVISHKKDIMSICEERLVLKNGELKYD</sequence>
<protein>
    <submittedName>
        <fullName evidence="10">ABC transporter permease</fullName>
    </submittedName>
</protein>
<dbReference type="PANTHER" id="PTHR24221">
    <property type="entry name" value="ATP-BINDING CASSETTE SUB-FAMILY B"/>
    <property type="match status" value="1"/>
</dbReference>
<keyword evidence="3" id="KW-0547">Nucleotide-binding</keyword>
<dbReference type="InterPro" id="IPR017871">
    <property type="entry name" value="ABC_transporter-like_CS"/>
</dbReference>
<evidence type="ECO:0000256" key="4">
    <source>
        <dbReference type="ARBA" id="ARBA00022840"/>
    </source>
</evidence>
<dbReference type="CDD" id="cd03228">
    <property type="entry name" value="ABCC_MRP_Like"/>
    <property type="match status" value="1"/>
</dbReference>
<keyword evidence="4" id="KW-0067">ATP-binding</keyword>
<organism evidence="10 11">
    <name type="scientific">Amedibacterium intestinale</name>
    <dbReference type="NCBI Taxonomy" id="2583452"/>
    <lineage>
        <taxon>Bacteria</taxon>
        <taxon>Bacillati</taxon>
        <taxon>Bacillota</taxon>
        <taxon>Erysipelotrichia</taxon>
        <taxon>Erysipelotrichales</taxon>
        <taxon>Erysipelotrichaceae</taxon>
        <taxon>Amedibacterium</taxon>
    </lineage>
</organism>
<dbReference type="RefSeq" id="WP_158572202.1">
    <property type="nucleotide sequence ID" value="NZ_AP019695.1"/>
</dbReference>